<dbReference type="EC" id="4.2.99.20" evidence="3"/>
<gene>
    <name evidence="3" type="primary">menH</name>
    <name evidence="5" type="ORF">KP78_37740</name>
</gene>
<comment type="catalytic activity">
    <reaction evidence="3">
        <text>5-enolpyruvoyl-6-hydroxy-2-succinyl-cyclohex-3-ene-1-carboxylate = (1R,6R)-6-hydroxy-2-succinyl-cyclohexa-2,4-diene-1-carboxylate + pyruvate</text>
        <dbReference type="Rhea" id="RHEA:25597"/>
        <dbReference type="ChEBI" id="CHEBI:15361"/>
        <dbReference type="ChEBI" id="CHEBI:58689"/>
        <dbReference type="ChEBI" id="CHEBI:58818"/>
        <dbReference type="EC" id="4.2.99.20"/>
    </reaction>
</comment>
<dbReference type="PANTHER" id="PTHR42916">
    <property type="entry name" value="2-SUCCINYL-5-ENOLPYRUVYL-6-HYDROXY-3-CYCLOHEXENE-1-CARBOXYLATE SYNTHASE"/>
    <property type="match status" value="1"/>
</dbReference>
<comment type="function">
    <text evidence="3">Catalyzes a proton abstraction reaction that results in 2,5-elimination of pyruvate from 2-succinyl-5-enolpyruvyl-6-hydroxy-3-cyclohexene-1-carboxylate (SEPHCHC) and the formation of 2-succinyl-6-hydroxy-2,4-cyclohexadiene-1-carboxylate (SHCHC).</text>
</comment>
<dbReference type="Pfam" id="PF00561">
    <property type="entry name" value="Abhydrolase_1"/>
    <property type="match status" value="1"/>
</dbReference>
<dbReference type="InterPro" id="IPR029058">
    <property type="entry name" value="AB_hydrolase_fold"/>
</dbReference>
<dbReference type="UniPathway" id="UPA00079"/>
<comment type="caution">
    <text evidence="5">The sequence shown here is derived from an EMBL/GenBank/DDBJ whole genome shotgun (WGS) entry which is preliminary data.</text>
</comment>
<dbReference type="NCBIfam" id="TIGR03695">
    <property type="entry name" value="menH_SHCHC"/>
    <property type="match status" value="1"/>
</dbReference>
<dbReference type="UniPathway" id="UPA01057">
    <property type="reaction ID" value="UER00900"/>
</dbReference>
<dbReference type="Proteomes" id="UP000031938">
    <property type="component" value="Unassembled WGS sequence"/>
</dbReference>
<name>A0A0C2R0W8_9BACL</name>
<sequence>MNLSIRDATYNIRVEGQGESILLLHGFTGDMSTWKHTIRTLSSKWKCVAVDLPGHGGTIMPDDRKRYSMKEVCRDLKEMLDALKIEKAHIAGYSMGGRTALSFAHYYPERVSTLILESGSPGLASPKERQDRIEADEKLAQFIEAEGIKAFVDKWENISLFKSQKNLSARIQSDIRTQRLKNHAAGLAESLRGMGTGSQSSWWDHLSTMKIPMLLLTGEEDEKFCQIADQMLLKLPHAKKVVFSEAGHAIHVEQPEKFDTMLMEFLLFG</sequence>
<dbReference type="RefSeq" id="WP_041090905.1">
    <property type="nucleotide sequence ID" value="NZ_JXRP01000020.1"/>
</dbReference>
<dbReference type="Gene3D" id="3.40.50.1820">
    <property type="entry name" value="alpha/beta hydrolase"/>
    <property type="match status" value="1"/>
</dbReference>
<dbReference type="SUPFAM" id="SSF53474">
    <property type="entry name" value="alpha/beta-Hydrolases"/>
    <property type="match status" value="1"/>
</dbReference>
<evidence type="ECO:0000256" key="2">
    <source>
        <dbReference type="ARBA" id="ARBA00023239"/>
    </source>
</evidence>
<dbReference type="InterPro" id="IPR000073">
    <property type="entry name" value="AB_hydrolase_1"/>
</dbReference>
<evidence type="ECO:0000259" key="4">
    <source>
        <dbReference type="Pfam" id="PF00561"/>
    </source>
</evidence>
<feature type="domain" description="AB hydrolase-1" evidence="4">
    <location>
        <begin position="21"/>
        <end position="254"/>
    </location>
</feature>
<comment type="similarity">
    <text evidence="3">Belongs to the AB hydrolase superfamily. MenH family.</text>
</comment>
<dbReference type="PATRIC" id="fig|889306.3.peg.3790"/>
<dbReference type="STRING" id="889306.KP78_37740"/>
<dbReference type="AlphaFoldDB" id="A0A0C2R0W8"/>
<dbReference type="EMBL" id="JXRP01000020">
    <property type="protein sequence ID" value="KIL43950.1"/>
    <property type="molecule type" value="Genomic_DNA"/>
</dbReference>
<dbReference type="PANTHER" id="PTHR42916:SF1">
    <property type="entry name" value="PROTEIN PHYLLO, CHLOROPLASTIC"/>
    <property type="match status" value="1"/>
</dbReference>
<dbReference type="PRINTS" id="PR00111">
    <property type="entry name" value="ABHYDROLASE"/>
</dbReference>
<reference evidence="5 6" key="1">
    <citation type="submission" date="2015-01" db="EMBL/GenBank/DDBJ databases">
        <title>Genome sequencing of Jeotgalibacillus soli.</title>
        <authorList>
            <person name="Goh K.M."/>
            <person name="Chan K.-G."/>
            <person name="Yaakop A.S."/>
            <person name="Ee R."/>
            <person name="Gan H.M."/>
            <person name="Chan C.S."/>
        </authorList>
    </citation>
    <scope>NUCLEOTIDE SEQUENCE [LARGE SCALE GENOMIC DNA]</scope>
    <source>
        <strain evidence="5 6">P9</strain>
    </source>
</reference>
<dbReference type="PRINTS" id="PR00412">
    <property type="entry name" value="EPOXHYDRLASE"/>
</dbReference>
<protein>
    <recommendedName>
        <fullName evidence="3">Putative 2-succinyl-6-hydroxy-2,4-cyclohexadiene-1-carboxylate synthase</fullName>
        <shortName evidence="3">SHCHC synthase</shortName>
        <ecNumber evidence="3">4.2.99.20</ecNumber>
    </recommendedName>
</protein>
<dbReference type="InterPro" id="IPR022485">
    <property type="entry name" value="SHCHC_synthase_MenH"/>
</dbReference>
<comment type="pathway">
    <text evidence="3">Quinol/quinone metabolism; 1,4-dihydroxy-2-naphthoate biosynthesis; 1,4-dihydroxy-2-naphthoate from chorismate: step 3/7.</text>
</comment>
<accession>A0A0C2R0W8</accession>
<proteinExistence type="inferred from homology"/>
<keyword evidence="6" id="KW-1185">Reference proteome</keyword>
<evidence type="ECO:0000313" key="5">
    <source>
        <dbReference type="EMBL" id="KIL43950.1"/>
    </source>
</evidence>
<dbReference type="HAMAP" id="MF_01660">
    <property type="entry name" value="MenH"/>
    <property type="match status" value="1"/>
</dbReference>
<keyword evidence="1 3" id="KW-0474">Menaquinone biosynthesis</keyword>
<dbReference type="GO" id="GO:0009234">
    <property type="term" value="P:menaquinone biosynthetic process"/>
    <property type="evidence" value="ECO:0007669"/>
    <property type="project" value="UniProtKB-UniRule"/>
</dbReference>
<dbReference type="GO" id="GO:0070205">
    <property type="term" value="F:2-succinyl-6-hydroxy-2,4-cyclohexadiene-1-carboxylate synthase activity"/>
    <property type="evidence" value="ECO:0007669"/>
    <property type="project" value="UniProtKB-UniRule"/>
</dbReference>
<dbReference type="OrthoDB" id="9808398at2"/>
<comment type="pathway">
    <text evidence="3">Quinol/quinone metabolism; menaquinone biosynthesis.</text>
</comment>
<evidence type="ECO:0000256" key="1">
    <source>
        <dbReference type="ARBA" id="ARBA00022428"/>
    </source>
</evidence>
<organism evidence="5 6">
    <name type="scientific">Jeotgalibacillus soli</name>
    <dbReference type="NCBI Taxonomy" id="889306"/>
    <lineage>
        <taxon>Bacteria</taxon>
        <taxon>Bacillati</taxon>
        <taxon>Bacillota</taxon>
        <taxon>Bacilli</taxon>
        <taxon>Bacillales</taxon>
        <taxon>Caryophanaceae</taxon>
        <taxon>Jeotgalibacillus</taxon>
    </lineage>
</organism>
<evidence type="ECO:0000256" key="3">
    <source>
        <dbReference type="HAMAP-Rule" id="MF_01660"/>
    </source>
</evidence>
<comment type="subunit">
    <text evidence="3">Monomer.</text>
</comment>
<evidence type="ECO:0000313" key="6">
    <source>
        <dbReference type="Proteomes" id="UP000031938"/>
    </source>
</evidence>
<keyword evidence="2 3" id="KW-0456">Lyase</keyword>
<dbReference type="InterPro" id="IPR000639">
    <property type="entry name" value="Epox_hydrolase-like"/>
</dbReference>